<dbReference type="RefSeq" id="XP_011667799.1">
    <property type="nucleotide sequence ID" value="XM_011669497.2"/>
</dbReference>
<evidence type="ECO:0000256" key="6">
    <source>
        <dbReference type="RuleBase" id="RU000680"/>
    </source>
</evidence>
<reference evidence="8" key="2">
    <citation type="submission" date="2021-01" db="UniProtKB">
        <authorList>
            <consortium name="EnsemblMetazoa"/>
        </authorList>
    </citation>
    <scope>IDENTIFICATION</scope>
</reference>
<dbReference type="GO" id="GO:0005901">
    <property type="term" value="C:caveola"/>
    <property type="evidence" value="ECO:0007669"/>
    <property type="project" value="UniProtKB-SubCell"/>
</dbReference>
<dbReference type="GO" id="GO:0060090">
    <property type="term" value="F:molecular adaptor activity"/>
    <property type="evidence" value="ECO:0000318"/>
    <property type="project" value="GO_Central"/>
</dbReference>
<dbReference type="Pfam" id="PF01146">
    <property type="entry name" value="Caveolin"/>
    <property type="match status" value="1"/>
</dbReference>
<organism evidence="8 9">
    <name type="scientific">Strongylocentrotus purpuratus</name>
    <name type="common">Purple sea urchin</name>
    <dbReference type="NCBI Taxonomy" id="7668"/>
    <lineage>
        <taxon>Eukaryota</taxon>
        <taxon>Metazoa</taxon>
        <taxon>Echinodermata</taxon>
        <taxon>Eleutherozoa</taxon>
        <taxon>Echinozoa</taxon>
        <taxon>Echinoidea</taxon>
        <taxon>Euechinoidea</taxon>
        <taxon>Echinacea</taxon>
        <taxon>Camarodonta</taxon>
        <taxon>Echinidea</taxon>
        <taxon>Strongylocentrotidae</taxon>
        <taxon>Strongylocentrotus</taxon>
    </lineage>
</organism>
<keyword evidence="7" id="KW-1133">Transmembrane helix</keyword>
<dbReference type="InterPro" id="IPR001612">
    <property type="entry name" value="Caveolin"/>
</dbReference>
<dbReference type="PANTHER" id="PTHR10844:SF30">
    <property type="entry name" value="CAVEOLIN"/>
    <property type="match status" value="1"/>
</dbReference>
<protein>
    <recommendedName>
        <fullName evidence="6">Caveolin</fullName>
    </recommendedName>
</protein>
<reference evidence="9" key="1">
    <citation type="submission" date="2015-02" db="EMBL/GenBank/DDBJ databases">
        <title>Genome sequencing for Strongylocentrotus purpuratus.</title>
        <authorList>
            <person name="Murali S."/>
            <person name="Liu Y."/>
            <person name="Vee V."/>
            <person name="English A."/>
            <person name="Wang M."/>
            <person name="Skinner E."/>
            <person name="Han Y."/>
            <person name="Muzny D.M."/>
            <person name="Worley K.C."/>
            <person name="Gibbs R.A."/>
        </authorList>
    </citation>
    <scope>NUCLEOTIDE SEQUENCE</scope>
</reference>
<dbReference type="PANTHER" id="PTHR10844">
    <property type="entry name" value="CAVEOLIN"/>
    <property type="match status" value="1"/>
</dbReference>
<dbReference type="EnsemblMetazoa" id="XM_011669497">
    <property type="protein sequence ID" value="XP_011667799"/>
    <property type="gene ID" value="LOC100890713"/>
</dbReference>
<dbReference type="GeneID" id="100890713"/>
<dbReference type="RefSeq" id="XP_030833575.1">
    <property type="nucleotide sequence ID" value="XM_030977715.1"/>
</dbReference>
<evidence type="ECO:0000256" key="7">
    <source>
        <dbReference type="SAM" id="Phobius"/>
    </source>
</evidence>
<evidence type="ECO:0000256" key="5">
    <source>
        <dbReference type="ARBA" id="ARBA00023136"/>
    </source>
</evidence>
<dbReference type="KEGG" id="spu:115920926"/>
<keyword evidence="7" id="KW-0812">Transmembrane</keyword>
<sequence length="218" mass="24184">MSVNSTMEDNPPQNEHLVGTPATTYLISQGGQYYPLYNNNTSGYQAQAQARPCCHGALERAPNTAKYDDMNLYSLKPNVKVDFEETFQEPLGSENVSVVWNYNKVIFNWTSRGFYIFLSALLGPILGIAWGLVFAIMNFILVWLVNPALKVILQACRIVEVLARGVLRSSLDPLFQSIGQTFTSVRGNFTLTVPGLDGPGLKKESDKLKLPTLSHSHI</sequence>
<evidence type="ECO:0000313" key="9">
    <source>
        <dbReference type="Proteomes" id="UP000007110"/>
    </source>
</evidence>
<dbReference type="Proteomes" id="UP000007110">
    <property type="component" value="Unassembled WGS sequence"/>
</dbReference>
<proteinExistence type="inferred from homology"/>
<name>A0A7M7HH57_STRPU</name>
<comment type="subcellular location">
    <subcellularLocation>
        <location evidence="1 6">Cell membrane</location>
        <topology evidence="1 6">Peripheral membrane protein</topology>
    </subcellularLocation>
    <subcellularLocation>
        <location evidence="6">Golgi apparatus membrane</location>
        <topology evidence="6">Peripheral membrane protein</topology>
    </subcellularLocation>
    <subcellularLocation>
        <location evidence="6">Membrane</location>
        <location evidence="6">Caveola</location>
        <topology evidence="6">Peripheral membrane protein</topology>
    </subcellularLocation>
</comment>
<comment type="function">
    <text evidence="6">May act as a scaffolding protein within caveolar membranes. Interacts directly with G-protein alpha subunits and can functionally regulate their activity.</text>
</comment>
<keyword evidence="5 6" id="KW-0472">Membrane</keyword>
<feature type="transmembrane region" description="Helical" evidence="7">
    <location>
        <begin position="114"/>
        <end position="145"/>
    </location>
</feature>
<dbReference type="GeneID" id="115920926"/>
<evidence type="ECO:0000256" key="2">
    <source>
        <dbReference type="ARBA" id="ARBA00010988"/>
    </source>
</evidence>
<evidence type="ECO:0000256" key="1">
    <source>
        <dbReference type="ARBA" id="ARBA00004202"/>
    </source>
</evidence>
<dbReference type="EnsemblMetazoa" id="XM_030977715">
    <property type="protein sequence ID" value="XP_030833575"/>
    <property type="gene ID" value="LOC115920926"/>
</dbReference>
<dbReference type="OrthoDB" id="5917823at2759"/>
<accession>A0A7M7HH57</accession>
<dbReference type="AlphaFoldDB" id="A0A7M7HH57"/>
<dbReference type="InParanoid" id="A0A7M7HH57"/>
<keyword evidence="4 6" id="KW-0333">Golgi apparatus</keyword>
<keyword evidence="9" id="KW-1185">Reference proteome</keyword>
<dbReference type="KEGG" id="spu:100890713"/>
<evidence type="ECO:0000256" key="4">
    <source>
        <dbReference type="ARBA" id="ARBA00023034"/>
    </source>
</evidence>
<dbReference type="GO" id="GO:0000139">
    <property type="term" value="C:Golgi membrane"/>
    <property type="evidence" value="ECO:0007669"/>
    <property type="project" value="UniProtKB-SubCell"/>
</dbReference>
<dbReference type="GO" id="GO:0070836">
    <property type="term" value="P:caveola assembly"/>
    <property type="evidence" value="ECO:0000318"/>
    <property type="project" value="GO_Central"/>
</dbReference>
<keyword evidence="3 6" id="KW-1003">Cell membrane</keyword>
<evidence type="ECO:0000313" key="8">
    <source>
        <dbReference type="EnsemblMetazoa" id="XP_011667799"/>
    </source>
</evidence>
<evidence type="ECO:0000256" key="3">
    <source>
        <dbReference type="ARBA" id="ARBA00022475"/>
    </source>
</evidence>
<comment type="similarity">
    <text evidence="2 6">Belongs to the caveolin family.</text>
</comment>